<feature type="transmembrane region" description="Helical" evidence="9">
    <location>
        <begin position="470"/>
        <end position="488"/>
    </location>
</feature>
<feature type="transmembrane region" description="Helical" evidence="9">
    <location>
        <begin position="929"/>
        <end position="950"/>
    </location>
</feature>
<evidence type="ECO:0000256" key="8">
    <source>
        <dbReference type="ARBA" id="ARBA00023136"/>
    </source>
</evidence>
<keyword evidence="3 9" id="KW-0813">Transport</keyword>
<evidence type="ECO:0000256" key="4">
    <source>
        <dbReference type="ARBA" id="ARBA00022475"/>
    </source>
</evidence>
<feature type="transmembrane region" description="Helical" evidence="9">
    <location>
        <begin position="394"/>
        <end position="417"/>
    </location>
</feature>
<dbReference type="GO" id="GO:0005886">
    <property type="term" value="C:plasma membrane"/>
    <property type="evidence" value="ECO:0007669"/>
    <property type="project" value="UniProtKB-SubCell"/>
</dbReference>
<evidence type="ECO:0000256" key="2">
    <source>
        <dbReference type="ARBA" id="ARBA00010942"/>
    </source>
</evidence>
<dbReference type="Gene3D" id="3.30.2090.10">
    <property type="entry name" value="Multidrug efflux transporter AcrB TolC docking domain, DN and DC subdomains"/>
    <property type="match status" value="2"/>
</dbReference>
<dbReference type="EMBL" id="LT629751">
    <property type="protein sequence ID" value="SDS30645.1"/>
    <property type="molecule type" value="Genomic_DNA"/>
</dbReference>
<gene>
    <name evidence="10" type="ORF">SAMN05216221_1526</name>
</gene>
<dbReference type="GO" id="GO:0009636">
    <property type="term" value="P:response to toxic substance"/>
    <property type="evidence" value="ECO:0007669"/>
    <property type="project" value="UniProtKB-ARBA"/>
</dbReference>
<dbReference type="NCBIfam" id="NF000282">
    <property type="entry name" value="RND_permease_1"/>
    <property type="match status" value="1"/>
</dbReference>
<dbReference type="Proteomes" id="UP000243359">
    <property type="component" value="Chromosome I"/>
</dbReference>
<dbReference type="SUPFAM" id="SSF82714">
    <property type="entry name" value="Multidrug efflux transporter AcrB TolC docking domain, DN and DC subdomains"/>
    <property type="match status" value="2"/>
</dbReference>
<dbReference type="Gene3D" id="1.20.1640.10">
    <property type="entry name" value="Multidrug efflux transporter AcrB transmembrane domain"/>
    <property type="match status" value="2"/>
</dbReference>
<protein>
    <recommendedName>
        <fullName evidence="9">Efflux pump membrane transporter</fullName>
    </recommendedName>
</protein>
<dbReference type="Pfam" id="PF00873">
    <property type="entry name" value="ACR_tran"/>
    <property type="match status" value="1"/>
</dbReference>
<keyword evidence="5 9" id="KW-0997">Cell inner membrane</keyword>
<dbReference type="GO" id="GO:0042910">
    <property type="term" value="F:xenobiotic transmembrane transporter activity"/>
    <property type="evidence" value="ECO:0007669"/>
    <property type="project" value="TreeGrafter"/>
</dbReference>
<feature type="transmembrane region" description="Helical" evidence="9">
    <location>
        <begin position="870"/>
        <end position="889"/>
    </location>
</feature>
<feature type="transmembrane region" description="Helical" evidence="9">
    <location>
        <begin position="1011"/>
        <end position="1032"/>
    </location>
</feature>
<evidence type="ECO:0000313" key="10">
    <source>
        <dbReference type="EMBL" id="SDS30645.1"/>
    </source>
</evidence>
<name>A0A1H1R4W7_9PSED</name>
<dbReference type="PANTHER" id="PTHR32063">
    <property type="match status" value="1"/>
</dbReference>
<keyword evidence="7 9" id="KW-1133">Transmembrane helix</keyword>
<feature type="transmembrane region" description="Helical" evidence="9">
    <location>
        <begin position="341"/>
        <end position="360"/>
    </location>
</feature>
<accession>A0A1H1R4W7</accession>
<dbReference type="InterPro" id="IPR001036">
    <property type="entry name" value="Acrflvin-R"/>
</dbReference>
<sequence length="1054" mass="113511">MGEFFVRRPIFAMVISIIILIVGLVAMGRLPVAQYPDITPPEIKVETTYDGANAVNVEQSVATPLEQKVNGVENMLYMKSTNAGNGQMTLSVAFEVGSDLDISNVLVQNRVSEGSAQLPEDVKRRGVKVKKALAFPLMLVTLRSPGESYNADFLTNYMSINVLDEIARIQGVGQVTIFGGADYAMRIWIKPDQLSRLGLTVPDIVTAVQQQNVLTPAGKLGGPPAAPGTEFAYAVQTRGRLETPEQFGQVVVRSNPDGSQVLLRDVARIELGAETYNQIGAFGSKPAAVLAVYQLPDANGLEVADKIRAAMERMKERFPQDIEYVISLDTTKPVSAGIEEIVHTLFEATVIVTLVVFIFLQNFRATLIPTLAVPVALVGTFAVFPLLGFSINTFSLLGLVLAIGIVVDDAIVVVEGVSEKMERGMPRREATIETMKEVSGPVIATALSLTAVFVPVAAMSGITGRLYQQFAITIAISVCISAIVALSLSPALSSTLLQPHGHGSQGWLGRFFAGFNRVLDAVTNRYIGLTSRFTHRPLRALAVLGVLVLALVWLFRTVPGGFVPEEDQAYLMANLQLPDAASLERTHAAAAKVEAILAAEPAIESYTTVTGYSFLSGASSTNNAFFFIQLKEWKERPAAEDVANRVAQRLNGKLASINEGIAIAFGPPAIPGLGTGSGFSMMLQDRVGNSPDYLAEQTQAFMEAAAKRPELTGLYTTYRATVPQIYLDVDTQKTMKLGVEPADVNQTLGAFLGGAYVNDFNRFGRLYKVYVQAETDYRKDLADASLFYVRNNNGEMVPMNTLLTDESTNGPEFTYRFNMFRAAEVTGRPAPGYSSAQALKALEEVSAQVLPSDMSYAWNAMSYQEKAAEGSGSMVFVMALVFVFLILAAQYESWSLPFGVLFGTPIAICGAMFGLWLARHFSPSYENNVFAQIGLVMLIGLAAKNAILIVEFARTEIEKGKGPVEAALAAARLRFRPILMTSFAFILGVIPLILASGAGAEARKIMGMTSFAGMLTATLVGVVLVPGLFVIVEKYLGGKKKKAAAGASSEEARP</sequence>
<dbReference type="GO" id="GO:0015562">
    <property type="term" value="F:efflux transmembrane transporter activity"/>
    <property type="evidence" value="ECO:0007669"/>
    <property type="project" value="InterPro"/>
</dbReference>
<evidence type="ECO:0000256" key="5">
    <source>
        <dbReference type="ARBA" id="ARBA00022519"/>
    </source>
</evidence>
<evidence type="ECO:0000256" key="7">
    <source>
        <dbReference type="ARBA" id="ARBA00022989"/>
    </source>
</evidence>
<feature type="transmembrane region" description="Helical" evidence="9">
    <location>
        <begin position="12"/>
        <end position="32"/>
    </location>
</feature>
<dbReference type="Gene3D" id="3.30.70.1430">
    <property type="entry name" value="Multidrug efflux transporter AcrB pore domain"/>
    <property type="match status" value="2"/>
</dbReference>
<evidence type="ECO:0000313" key="11">
    <source>
        <dbReference type="Proteomes" id="UP000243359"/>
    </source>
</evidence>
<dbReference type="Gene3D" id="3.30.70.1320">
    <property type="entry name" value="Multidrug efflux transporter AcrB pore domain like"/>
    <property type="match status" value="1"/>
</dbReference>
<feature type="transmembrane region" description="Helical" evidence="9">
    <location>
        <begin position="367"/>
        <end position="388"/>
    </location>
</feature>
<comment type="subcellular location">
    <subcellularLocation>
        <location evidence="1 9">Cell inner membrane</location>
        <topology evidence="1 9">Multi-pass membrane protein</topology>
    </subcellularLocation>
</comment>
<evidence type="ECO:0000256" key="9">
    <source>
        <dbReference type="RuleBase" id="RU364070"/>
    </source>
</evidence>
<dbReference type="FunFam" id="1.20.1640.10:FF:000001">
    <property type="entry name" value="Efflux pump membrane transporter"/>
    <property type="match status" value="1"/>
</dbReference>
<feature type="transmembrane region" description="Helical" evidence="9">
    <location>
        <begin position="896"/>
        <end position="917"/>
    </location>
</feature>
<feature type="transmembrane region" description="Helical" evidence="9">
    <location>
        <begin position="538"/>
        <end position="555"/>
    </location>
</feature>
<dbReference type="OrthoDB" id="5287122at2"/>
<organism evidence="10 11">
    <name type="scientific">Pseudomonas oryzae</name>
    <dbReference type="NCBI Taxonomy" id="1392877"/>
    <lineage>
        <taxon>Bacteria</taxon>
        <taxon>Pseudomonadati</taxon>
        <taxon>Pseudomonadota</taxon>
        <taxon>Gammaproteobacteria</taxon>
        <taxon>Pseudomonadales</taxon>
        <taxon>Pseudomonadaceae</taxon>
        <taxon>Pseudomonas</taxon>
    </lineage>
</organism>
<dbReference type="NCBIfam" id="TIGR00915">
    <property type="entry name" value="2A0602"/>
    <property type="match status" value="1"/>
</dbReference>
<proteinExistence type="inferred from homology"/>
<feature type="transmembrane region" description="Helical" evidence="9">
    <location>
        <begin position="978"/>
        <end position="999"/>
    </location>
</feature>
<keyword evidence="11" id="KW-1185">Reference proteome</keyword>
<dbReference type="InterPro" id="IPR027463">
    <property type="entry name" value="AcrB_DN_DC_subdom"/>
</dbReference>
<keyword evidence="4" id="KW-1003">Cell membrane</keyword>
<evidence type="ECO:0000256" key="3">
    <source>
        <dbReference type="ARBA" id="ARBA00022448"/>
    </source>
</evidence>
<dbReference type="FunFam" id="3.30.70.1430:FF:000001">
    <property type="entry name" value="Efflux pump membrane transporter"/>
    <property type="match status" value="1"/>
</dbReference>
<keyword evidence="6 9" id="KW-0812">Transmembrane</keyword>
<comment type="similarity">
    <text evidence="2 9">Belongs to the resistance-nodulation-cell division (RND) (TC 2.A.6) family.</text>
</comment>
<dbReference type="PRINTS" id="PR00702">
    <property type="entry name" value="ACRIFLAVINRP"/>
</dbReference>
<dbReference type="SUPFAM" id="SSF82866">
    <property type="entry name" value="Multidrug efflux transporter AcrB transmembrane domain"/>
    <property type="match status" value="2"/>
</dbReference>
<dbReference type="AlphaFoldDB" id="A0A1H1R4W7"/>
<keyword evidence="8 9" id="KW-0472">Membrane</keyword>
<dbReference type="STRING" id="1392877.SAMN05216221_1526"/>
<dbReference type="PANTHER" id="PTHR32063:SF13">
    <property type="entry name" value="MULTIDRUG EFFLUX PUMP SUBUNIT ACRB-RELATED"/>
    <property type="match status" value="1"/>
</dbReference>
<dbReference type="SUPFAM" id="SSF82693">
    <property type="entry name" value="Multidrug efflux transporter AcrB pore domain, PN1, PN2, PC1 and PC2 subdomains"/>
    <property type="match status" value="4"/>
</dbReference>
<dbReference type="Gene3D" id="3.30.70.1440">
    <property type="entry name" value="Multidrug efflux transporter AcrB pore domain"/>
    <property type="match status" value="1"/>
</dbReference>
<evidence type="ECO:0000256" key="6">
    <source>
        <dbReference type="ARBA" id="ARBA00022692"/>
    </source>
</evidence>
<reference evidence="11" key="1">
    <citation type="submission" date="2016-10" db="EMBL/GenBank/DDBJ databases">
        <authorList>
            <person name="Varghese N."/>
            <person name="Submissions S."/>
        </authorList>
    </citation>
    <scope>NUCLEOTIDE SEQUENCE [LARGE SCALE GENOMIC DNA]</scope>
    <source>
        <strain evidence="11">KCTC 32247</strain>
    </source>
</reference>
<dbReference type="InterPro" id="IPR004764">
    <property type="entry name" value="MdtF-like"/>
</dbReference>
<evidence type="ECO:0000256" key="1">
    <source>
        <dbReference type="ARBA" id="ARBA00004429"/>
    </source>
</evidence>
<feature type="transmembrane region" description="Helical" evidence="9">
    <location>
        <begin position="438"/>
        <end position="458"/>
    </location>
</feature>
<dbReference type="RefSeq" id="WP_090348377.1">
    <property type="nucleotide sequence ID" value="NZ_LT629751.1"/>
</dbReference>